<keyword evidence="2" id="KW-1185">Reference proteome</keyword>
<reference evidence="2" key="1">
    <citation type="submission" date="2016-10" db="EMBL/GenBank/DDBJ databases">
        <title>Frankia sp. NRRL B-16386 Genome sequencing.</title>
        <authorList>
            <person name="Ghodhbane-Gtari F."/>
            <person name="Swanson E."/>
            <person name="Gueddou A."/>
            <person name="Hezbri K."/>
            <person name="Ktari K."/>
            <person name="Nouioui I."/>
            <person name="Morris K."/>
            <person name="Simpson S."/>
            <person name="Abebe-Akele F."/>
            <person name="Thomas K."/>
            <person name="Gtari M."/>
            <person name="Tisa L.S."/>
        </authorList>
    </citation>
    <scope>NUCLEOTIDE SEQUENCE [LARGE SCALE GENOMIC DNA]</scope>
    <source>
        <strain evidence="2">NRRL B-16386</strain>
    </source>
</reference>
<proteinExistence type="predicted"/>
<dbReference type="STRING" id="1834516.BL253_18825"/>
<dbReference type="Proteomes" id="UP000188929">
    <property type="component" value="Unassembled WGS sequence"/>
</dbReference>
<accession>A0A1V2I8B6</accession>
<dbReference type="RefSeq" id="WP_198946327.1">
    <property type="nucleotide sequence ID" value="NZ_MOMC01000038.1"/>
</dbReference>
<comment type="caution">
    <text evidence="1">The sequence shown here is derived from an EMBL/GenBank/DDBJ whole genome shotgun (WGS) entry which is preliminary data.</text>
</comment>
<protein>
    <submittedName>
        <fullName evidence="1">Uncharacterized protein</fullName>
    </submittedName>
</protein>
<dbReference type="AlphaFoldDB" id="A0A1V2I8B6"/>
<organism evidence="1 2">
    <name type="scientific">Pseudofrankia asymbiotica</name>
    <dbReference type="NCBI Taxonomy" id="1834516"/>
    <lineage>
        <taxon>Bacteria</taxon>
        <taxon>Bacillati</taxon>
        <taxon>Actinomycetota</taxon>
        <taxon>Actinomycetes</taxon>
        <taxon>Frankiales</taxon>
        <taxon>Frankiaceae</taxon>
        <taxon>Pseudofrankia</taxon>
    </lineage>
</organism>
<dbReference type="EMBL" id="MOMC01000038">
    <property type="protein sequence ID" value="ONH28642.1"/>
    <property type="molecule type" value="Genomic_DNA"/>
</dbReference>
<evidence type="ECO:0000313" key="2">
    <source>
        <dbReference type="Proteomes" id="UP000188929"/>
    </source>
</evidence>
<evidence type="ECO:0000313" key="1">
    <source>
        <dbReference type="EMBL" id="ONH28642.1"/>
    </source>
</evidence>
<name>A0A1V2I8B6_9ACTN</name>
<gene>
    <name evidence="1" type="ORF">BL253_18825</name>
</gene>
<sequence length="154" mass="16589">MWAECRRGWWVPAGSGAGRAVLLGGCGAPAPRGSAFARLPCSIDLIPALTAALAATSWPDRERHLTHAYETIANLHSQAGLTEPVDPTIRPFHDRPFQVLDADRFATALTNTIHDHELRTRPLTGALDQFVDSTDALGNRAQGRALTAALGYRP</sequence>